<dbReference type="GO" id="GO:0006508">
    <property type="term" value="P:proteolysis"/>
    <property type="evidence" value="ECO:0007669"/>
    <property type="project" value="UniProtKB-KW"/>
</dbReference>
<evidence type="ECO:0000256" key="6">
    <source>
        <dbReference type="SAM" id="Phobius"/>
    </source>
</evidence>
<dbReference type="PROSITE" id="PS51935">
    <property type="entry name" value="NLPC_P60"/>
    <property type="match status" value="1"/>
</dbReference>
<keyword evidence="5" id="KW-0175">Coiled coil</keyword>
<dbReference type="STRING" id="568860.SAMN05421811_103175"/>
<dbReference type="InterPro" id="IPR038765">
    <property type="entry name" value="Papain-like_cys_pep_sf"/>
</dbReference>
<dbReference type="Gene3D" id="3.90.1720.10">
    <property type="entry name" value="endopeptidase domain like (from Nostoc punctiforme)"/>
    <property type="match status" value="1"/>
</dbReference>
<keyword evidence="3" id="KW-0378">Hydrolase</keyword>
<keyword evidence="6" id="KW-0472">Membrane</keyword>
<gene>
    <name evidence="8" type="ORF">SAMN05421811_103175</name>
</gene>
<dbReference type="PANTHER" id="PTHR47359">
    <property type="entry name" value="PEPTIDOGLYCAN DL-ENDOPEPTIDASE CWLO"/>
    <property type="match status" value="1"/>
</dbReference>
<dbReference type="InterPro" id="IPR000064">
    <property type="entry name" value="NLP_P60_dom"/>
</dbReference>
<accession>A0A1I0ERI9</accession>
<sequence>MAALDGTVSRLDGRRADVRVDVDTAGAQAGMAATDASVSRVDGRTAHVQVDADVAGALAGIAAVSAALAALPAAAAVGLGAAGLAGAAVTAGVGIAALSAVAIPSLSRINEALKAQETAANSAARGLSNAAGATRNLVIEQAQAQIAQLQAANAADQLRQAQDRVKDAVAGVSQAKDRLKSAVQAAAQAQVSAAQRATSAERSLADAQRQALRAQEDLNRARAEAIKHLQDVARTLRGNALDQRQAALDLKEAEADLAKARRSGNADEIERASIAYERTQLRVEELKAEQERLNEEQAKGVEGNDRVVSAKEQVEAANRRVIDAERDLAKAYEEAGKAGEEAAKRVADARKAVRDAEDRVDDAKAALERVKRDQKIAKLQEKIRAEQAKQAAKQAARASATQATAAQKTADLSPAEQAAAQSIKAFKESYERFQKDLGTSVLPVITGGLKVIESLFKPLTPLIKGTADSLVGLEDSARKALGGPFWKDFFDQLSKQAPGVVEGLGKSFGNVIEGIAGIIRAFLPFSGTVVGGIEKATSAFATWGKNLQSNPGFQKFISFAQANIPKVVELFKNIGSAIGNIISALAPFGSAALSGLSALVGWIGKLSPSAIQAIALAIGGIVLGVKAWAIAQRVLNVVLSKNPIGLIITAIGLLVAGLTYAYQNSETFRSIVDAAFKAIGVAAQWLWTNVLQPVFNGLVWLWQNVIAPAATWLWQNVLKPAWDGIAAAIEWAWTNIIQPAIAALVLYWQTILGPVITWLYENVVKPAWDAISTAIQWAWQNIVKPAVAALVLYWQKVLGPVITWLWNNIVKPAWDGISAAVKFAWNNIIKPAVAALVLYWQTILGPAITWLWEKVIKPAWDAIGKGIKVAWENVIQPAVKALWTFVTDTLPKGFKSGVELIGKFWDSLKSIAAKPVEFMVNTVYNNGIRAVWNAVAKALKLSELPELKFSGFAKGGIYPGYTPGRDVGVAAVSGGEAIMRPEWTRAVGSDYVHQANAAARRGGVSGVQRFMGAFAGGGIVGDILAQGVKLGAEKILNPILDRASAAMGDNPFAQMLVNVPKVLVKGVIDFLTAEEAKQGGPGAAKALAFARAQIGKDYEFGATGPNTFDCSGLTMRAWQAAGRSDIPRTSQQQMGWVKPISAPVPGALGFPHPGHVWMYSGPNTIVEAPQTGLKVREVAARAAQVIGVPPTEYDSGGYLPTGHSLVYNGTGSPEPVLTDQQWQSMQGATRGGDGPLFNIDQFNATPEQSPGAIARELYWLSKARPR</sequence>
<keyword evidence="4" id="KW-0788">Thiol protease</keyword>
<protein>
    <submittedName>
        <fullName evidence="8">NlpC/P60 family protein</fullName>
    </submittedName>
</protein>
<evidence type="ECO:0000256" key="5">
    <source>
        <dbReference type="SAM" id="Coils"/>
    </source>
</evidence>
<feature type="domain" description="NlpC/P60" evidence="7">
    <location>
        <begin position="1080"/>
        <end position="1205"/>
    </location>
</feature>
<proteinExistence type="inferred from homology"/>
<comment type="similarity">
    <text evidence="1">Belongs to the peptidase C40 family.</text>
</comment>
<reference evidence="8 9" key="1">
    <citation type="submission" date="2016-10" db="EMBL/GenBank/DDBJ databases">
        <authorList>
            <person name="de Groot N.N."/>
        </authorList>
    </citation>
    <scope>NUCLEOTIDE SEQUENCE [LARGE SCALE GENOMIC DNA]</scope>
    <source>
        <strain evidence="8 9">CGMCC 4.5598</strain>
    </source>
</reference>
<dbReference type="Proteomes" id="UP000199361">
    <property type="component" value="Unassembled WGS sequence"/>
</dbReference>
<dbReference type="SUPFAM" id="SSF54001">
    <property type="entry name" value="Cysteine proteinases"/>
    <property type="match status" value="1"/>
</dbReference>
<dbReference type="EMBL" id="FOHX01000003">
    <property type="protein sequence ID" value="SET48121.1"/>
    <property type="molecule type" value="Genomic_DNA"/>
</dbReference>
<keyword evidence="6" id="KW-0812">Transmembrane</keyword>
<organism evidence="8 9">
    <name type="scientific">Nonomuraea wenchangensis</name>
    <dbReference type="NCBI Taxonomy" id="568860"/>
    <lineage>
        <taxon>Bacteria</taxon>
        <taxon>Bacillati</taxon>
        <taxon>Actinomycetota</taxon>
        <taxon>Actinomycetes</taxon>
        <taxon>Streptosporangiales</taxon>
        <taxon>Streptosporangiaceae</taxon>
        <taxon>Nonomuraea</taxon>
    </lineage>
</organism>
<feature type="coiled-coil region" evidence="5">
    <location>
        <begin position="139"/>
        <end position="396"/>
    </location>
</feature>
<dbReference type="PANTHER" id="PTHR47359:SF3">
    <property type="entry name" value="NLP_P60 DOMAIN-CONTAINING PROTEIN-RELATED"/>
    <property type="match status" value="1"/>
</dbReference>
<evidence type="ECO:0000256" key="3">
    <source>
        <dbReference type="ARBA" id="ARBA00022801"/>
    </source>
</evidence>
<dbReference type="GO" id="GO:0008234">
    <property type="term" value="F:cysteine-type peptidase activity"/>
    <property type="evidence" value="ECO:0007669"/>
    <property type="project" value="UniProtKB-KW"/>
</dbReference>
<feature type="transmembrane region" description="Helical" evidence="6">
    <location>
        <begin position="643"/>
        <end position="662"/>
    </location>
</feature>
<name>A0A1I0ERI9_9ACTN</name>
<feature type="transmembrane region" description="Helical" evidence="6">
    <location>
        <begin position="610"/>
        <end position="631"/>
    </location>
</feature>
<dbReference type="Pfam" id="PF00877">
    <property type="entry name" value="NLPC_P60"/>
    <property type="match status" value="1"/>
</dbReference>
<evidence type="ECO:0000259" key="7">
    <source>
        <dbReference type="PROSITE" id="PS51935"/>
    </source>
</evidence>
<keyword evidence="6" id="KW-1133">Transmembrane helix</keyword>
<keyword evidence="9" id="KW-1185">Reference proteome</keyword>
<evidence type="ECO:0000256" key="2">
    <source>
        <dbReference type="ARBA" id="ARBA00022670"/>
    </source>
</evidence>
<feature type="transmembrane region" description="Helical" evidence="6">
    <location>
        <begin position="581"/>
        <end position="604"/>
    </location>
</feature>
<dbReference type="AlphaFoldDB" id="A0A1I0ERI9"/>
<feature type="transmembrane region" description="Helical" evidence="6">
    <location>
        <begin position="54"/>
        <end position="75"/>
    </location>
</feature>
<evidence type="ECO:0000256" key="1">
    <source>
        <dbReference type="ARBA" id="ARBA00007074"/>
    </source>
</evidence>
<dbReference type="InterPro" id="IPR051794">
    <property type="entry name" value="PG_Endopeptidase_C40"/>
</dbReference>
<evidence type="ECO:0000313" key="8">
    <source>
        <dbReference type="EMBL" id="SET48121.1"/>
    </source>
</evidence>
<evidence type="ECO:0000313" key="9">
    <source>
        <dbReference type="Proteomes" id="UP000199361"/>
    </source>
</evidence>
<feature type="transmembrane region" description="Helical" evidence="6">
    <location>
        <begin position="81"/>
        <end position="103"/>
    </location>
</feature>
<keyword evidence="2" id="KW-0645">Protease</keyword>
<evidence type="ECO:0000256" key="4">
    <source>
        <dbReference type="ARBA" id="ARBA00022807"/>
    </source>
</evidence>